<protein>
    <submittedName>
        <fullName evidence="2">Uncharacterized protein</fullName>
    </submittedName>
</protein>
<dbReference type="EMBL" id="QWIO01002784">
    <property type="protein sequence ID" value="RMY50683.1"/>
    <property type="molecule type" value="Genomic_DNA"/>
</dbReference>
<feature type="region of interest" description="Disordered" evidence="1">
    <location>
        <begin position="113"/>
        <end position="163"/>
    </location>
</feature>
<accession>A0A3M7CFC5</accession>
<gene>
    <name evidence="2" type="ORF">D0864_14529</name>
</gene>
<feature type="compositionally biased region" description="Polar residues" evidence="1">
    <location>
        <begin position="17"/>
        <end position="29"/>
    </location>
</feature>
<feature type="compositionally biased region" description="Polar residues" evidence="1">
    <location>
        <begin position="121"/>
        <end position="148"/>
    </location>
</feature>
<feature type="compositionally biased region" description="Polar residues" evidence="1">
    <location>
        <begin position="408"/>
        <end position="421"/>
    </location>
</feature>
<organism evidence="2 3">
    <name type="scientific">Hortaea werneckii</name>
    <name type="common">Black yeast</name>
    <name type="synonym">Cladosporium werneckii</name>
    <dbReference type="NCBI Taxonomy" id="91943"/>
    <lineage>
        <taxon>Eukaryota</taxon>
        <taxon>Fungi</taxon>
        <taxon>Dikarya</taxon>
        <taxon>Ascomycota</taxon>
        <taxon>Pezizomycotina</taxon>
        <taxon>Dothideomycetes</taxon>
        <taxon>Dothideomycetidae</taxon>
        <taxon>Mycosphaerellales</taxon>
        <taxon>Teratosphaeriaceae</taxon>
        <taxon>Hortaea</taxon>
    </lineage>
</organism>
<evidence type="ECO:0000313" key="3">
    <source>
        <dbReference type="Proteomes" id="UP000269539"/>
    </source>
</evidence>
<dbReference type="Proteomes" id="UP000269539">
    <property type="component" value="Unassembled WGS sequence"/>
</dbReference>
<evidence type="ECO:0000313" key="2">
    <source>
        <dbReference type="EMBL" id="RMY50683.1"/>
    </source>
</evidence>
<proteinExistence type="predicted"/>
<dbReference type="AlphaFoldDB" id="A0A3M7CFC5"/>
<evidence type="ECO:0000256" key="1">
    <source>
        <dbReference type="SAM" id="MobiDB-lite"/>
    </source>
</evidence>
<feature type="region of interest" description="Disordered" evidence="1">
    <location>
        <begin position="408"/>
        <end position="456"/>
    </location>
</feature>
<dbReference type="VEuPathDB" id="FungiDB:BTJ68_01269"/>
<feature type="compositionally biased region" description="Pro residues" evidence="1">
    <location>
        <begin position="1"/>
        <end position="16"/>
    </location>
</feature>
<sequence>MAPPLDKPTPLTPPPSTVNSDTSPTPTSARAAFTSNAIKSDFNEVAWEKAERMFSNMSAAQRQEKEAALLHNPAYFHLQTGDGVSVLKKFLASTMRGVLIEQAEMVENHSRQALAKDNRTKTSAPTQLTPPNNQSQSLFPTQTPQLSIASSKQPSSVAASSSGPVLLRPQILQPRAEQNATARLAQLQEQQARGEVARYIESGGATRAARLCNHHLTQLHGLQLWGSAPDKSTFKPTEPCTPAVFNESITRETALMPICSGCSLREGAITLVGKGHKGEMIFQQQLVDSCTCGTSIFNGDCWMCETGRIEAAKRLAIMQRGINFHNGSVASAANPAVLRCACGQQMLTPELARRCAGCGGIQTAPYWNFYGQGVTFRDGSATIKELRDACTGLPLPSTAKACGQSFLIPQSQGSQPENGTNAKKRKANQTFSSDSPVPKRTSQQPVNSPRNMIQRPPPGHVLLFADTPENENAATSLANMGLRIDLTSCPKEALSPTLRLQKLLHSNKDFVFDNRNCQLAKALVCCGFSAEEAMSLYRPVWDQSGPAARVDQVLDVMRKIDWPNRLDRSV</sequence>
<comment type="caution">
    <text evidence="2">The sequence shown here is derived from an EMBL/GenBank/DDBJ whole genome shotgun (WGS) entry which is preliminary data.</text>
</comment>
<feature type="compositionally biased region" description="Polar residues" evidence="1">
    <location>
        <begin position="428"/>
        <end position="451"/>
    </location>
</feature>
<feature type="region of interest" description="Disordered" evidence="1">
    <location>
        <begin position="1"/>
        <end position="29"/>
    </location>
</feature>
<name>A0A3M7CFC5_HORWE</name>
<reference evidence="2 3" key="1">
    <citation type="journal article" date="2018" name="BMC Genomics">
        <title>Genomic evidence for intraspecific hybridization in a clonal and extremely halotolerant yeast.</title>
        <authorList>
            <person name="Gostincar C."/>
            <person name="Stajich J.E."/>
            <person name="Zupancic J."/>
            <person name="Zalar P."/>
            <person name="Gunde-Cimerman N."/>
        </authorList>
    </citation>
    <scope>NUCLEOTIDE SEQUENCE [LARGE SCALE GENOMIC DNA]</scope>
    <source>
        <strain evidence="2 3">EXF-10513</strain>
    </source>
</reference>
<feature type="compositionally biased region" description="Low complexity" evidence="1">
    <location>
        <begin position="149"/>
        <end position="162"/>
    </location>
</feature>